<dbReference type="eggNOG" id="arCOG03682">
    <property type="taxonomic scope" value="Archaea"/>
</dbReference>
<dbReference type="HOGENOM" id="CLU_336384_0_0_2"/>
<dbReference type="PANTHER" id="PTHR24348">
    <property type="entry name" value="SERINE/THREONINE-PROTEIN KINASE UNC-51-RELATED"/>
    <property type="match status" value="1"/>
</dbReference>
<dbReference type="Proteomes" id="UP000000365">
    <property type="component" value="Chromosome"/>
</dbReference>
<dbReference type="GO" id="GO:0005776">
    <property type="term" value="C:autophagosome"/>
    <property type="evidence" value="ECO:0007669"/>
    <property type="project" value="TreeGrafter"/>
</dbReference>
<dbReference type="STRING" id="410358.Mlab_1682"/>
<dbReference type="Gene3D" id="1.10.510.10">
    <property type="entry name" value="Transferase(Phosphotransferase) domain 1"/>
    <property type="match status" value="1"/>
</dbReference>
<dbReference type="KEGG" id="mla:Mlab_1682"/>
<dbReference type="InterPro" id="IPR056955">
    <property type="entry name" value="ORC-CDC6-like"/>
</dbReference>
<dbReference type="RefSeq" id="WP_011834046.1">
    <property type="nucleotide sequence ID" value="NC_008942.1"/>
</dbReference>
<dbReference type="Pfam" id="PF00069">
    <property type="entry name" value="Pkinase"/>
    <property type="match status" value="1"/>
</dbReference>
<accession>A2SU37</accession>
<proteinExistence type="predicted"/>
<dbReference type="SUPFAM" id="SSF56112">
    <property type="entry name" value="Protein kinase-like (PK-like)"/>
    <property type="match status" value="1"/>
</dbReference>
<keyword evidence="7" id="KW-1185">Reference proteome</keyword>
<evidence type="ECO:0000313" key="7">
    <source>
        <dbReference type="Proteomes" id="UP000000365"/>
    </source>
</evidence>
<keyword evidence="2" id="KW-0547">Nucleotide-binding</keyword>
<dbReference type="AlphaFoldDB" id="A2SU37"/>
<keyword evidence="4" id="KW-0067">ATP-binding</keyword>
<dbReference type="InterPro" id="IPR000719">
    <property type="entry name" value="Prot_kinase_dom"/>
</dbReference>
<dbReference type="PANTHER" id="PTHR24348:SF22">
    <property type="entry name" value="NON-SPECIFIC SERINE_THREONINE PROTEIN KINASE"/>
    <property type="match status" value="1"/>
</dbReference>
<dbReference type="GeneID" id="4795663"/>
<evidence type="ECO:0000259" key="5">
    <source>
        <dbReference type="PROSITE" id="PS50011"/>
    </source>
</evidence>
<dbReference type="InterPro" id="IPR027417">
    <property type="entry name" value="P-loop_NTPase"/>
</dbReference>
<reference evidence="6 7" key="1">
    <citation type="journal article" date="2009" name="Stand. Genomic Sci.">
        <title>Complete genome sequence of Methanocorpusculum labreanum type strain Z.</title>
        <authorList>
            <person name="Anderson I.J."/>
            <person name="Sieprawska-Lupa M."/>
            <person name="Goltsman E."/>
            <person name="Lapidus A."/>
            <person name="Copeland A."/>
            <person name="Glavina Del Rio T."/>
            <person name="Tice H."/>
            <person name="Dalin E."/>
            <person name="Barry K."/>
            <person name="Pitluck S."/>
            <person name="Hauser L."/>
            <person name="Land M."/>
            <person name="Lucas S."/>
            <person name="Richardson P."/>
            <person name="Whitman W.B."/>
            <person name="Kyrpides N.C."/>
        </authorList>
    </citation>
    <scope>NUCLEOTIDE SEQUENCE [LARGE SCALE GENOMIC DNA]</scope>
    <source>
        <strain evidence="7">ATCC 43576 / DSM 4855 / Z</strain>
    </source>
</reference>
<protein>
    <submittedName>
        <fullName evidence="6">Protein kinase</fullName>
    </submittedName>
</protein>
<dbReference type="SMART" id="SM00220">
    <property type="entry name" value="S_TKc"/>
    <property type="match status" value="1"/>
</dbReference>
<dbReference type="InterPro" id="IPR017441">
    <property type="entry name" value="Protein_kinase_ATP_BS"/>
</dbReference>
<dbReference type="Pfam" id="PF24389">
    <property type="entry name" value="ORC-CDC6-like"/>
    <property type="match status" value="1"/>
</dbReference>
<dbReference type="PROSITE" id="PS50011">
    <property type="entry name" value="PROTEIN_KINASE_DOM"/>
    <property type="match status" value="1"/>
</dbReference>
<dbReference type="OrthoDB" id="387119at2157"/>
<evidence type="ECO:0000313" key="6">
    <source>
        <dbReference type="EMBL" id="ABN07843.1"/>
    </source>
</evidence>
<gene>
    <name evidence="6" type="ordered locus">Mlab_1682</name>
</gene>
<dbReference type="GO" id="GO:0016020">
    <property type="term" value="C:membrane"/>
    <property type="evidence" value="ECO:0007669"/>
    <property type="project" value="TreeGrafter"/>
</dbReference>
<dbReference type="GO" id="GO:0000407">
    <property type="term" value="C:phagophore assembly site"/>
    <property type="evidence" value="ECO:0007669"/>
    <property type="project" value="TreeGrafter"/>
</dbReference>
<evidence type="ECO:0000256" key="3">
    <source>
        <dbReference type="ARBA" id="ARBA00022777"/>
    </source>
</evidence>
<name>A2SU37_METLZ</name>
<dbReference type="GO" id="GO:0005829">
    <property type="term" value="C:cytosol"/>
    <property type="evidence" value="ECO:0007669"/>
    <property type="project" value="TreeGrafter"/>
</dbReference>
<dbReference type="SUPFAM" id="SSF52540">
    <property type="entry name" value="P-loop containing nucleoside triphosphate hydrolases"/>
    <property type="match status" value="1"/>
</dbReference>
<keyword evidence="3 6" id="KW-0418">Kinase</keyword>
<dbReference type="PROSITE" id="PS00107">
    <property type="entry name" value="PROTEIN_KINASE_ATP"/>
    <property type="match status" value="1"/>
</dbReference>
<feature type="domain" description="Protein kinase" evidence="5">
    <location>
        <begin position="14"/>
        <end position="284"/>
    </location>
</feature>
<evidence type="ECO:0000256" key="1">
    <source>
        <dbReference type="ARBA" id="ARBA00022679"/>
    </source>
</evidence>
<evidence type="ECO:0000256" key="2">
    <source>
        <dbReference type="ARBA" id="ARBA00022741"/>
    </source>
</evidence>
<keyword evidence="1" id="KW-0808">Transferase</keyword>
<organism evidence="6 7">
    <name type="scientific">Methanocorpusculum labreanum (strain ATCC 43576 / DSM 4855 / Z)</name>
    <dbReference type="NCBI Taxonomy" id="410358"/>
    <lineage>
        <taxon>Archaea</taxon>
        <taxon>Methanobacteriati</taxon>
        <taxon>Methanobacteriota</taxon>
        <taxon>Stenosarchaea group</taxon>
        <taxon>Methanomicrobia</taxon>
        <taxon>Methanomicrobiales</taxon>
        <taxon>Methanocorpusculaceae</taxon>
        <taxon>Methanocorpusculum</taxon>
    </lineage>
</organism>
<dbReference type="GO" id="GO:0005524">
    <property type="term" value="F:ATP binding"/>
    <property type="evidence" value="ECO:0007669"/>
    <property type="project" value="UniProtKB-KW"/>
</dbReference>
<dbReference type="EMBL" id="CP000559">
    <property type="protein sequence ID" value="ABN07843.1"/>
    <property type="molecule type" value="Genomic_DNA"/>
</dbReference>
<dbReference type="GO" id="GO:0004674">
    <property type="term" value="F:protein serine/threonine kinase activity"/>
    <property type="evidence" value="ECO:0007669"/>
    <property type="project" value="InterPro"/>
</dbReference>
<evidence type="ECO:0000256" key="4">
    <source>
        <dbReference type="ARBA" id="ARBA00022840"/>
    </source>
</evidence>
<dbReference type="InterPro" id="IPR045269">
    <property type="entry name" value="Atg1-like"/>
</dbReference>
<sequence length="847" mass="98987">MESDSFIDVNIHEYIIKEEIGKGFYGKVFRGERENYGNRAIKFVPEEMVLKKPTWEQEITKVVKLEQTEGVVRYHDHGFKEISGKKYLYIIWDYINGESLATIIEKKKVTIQMLIDIIDRTLAVFHACKQLGIQHADFHSGNIIIENPDPLSINPNQRRVFITDFGYGTFSPSIISEEIMDDYKGFARIIQECLESIDMHSLNLEDRNKYRIIKNEFPKLLFENDRTEGEYVKNPQEIRSALYKLFNKDELSQKKIKSIGDYLVAEYMGERFEDWEALFVPKFLAKDELFDKNICVLTGLRGCGKTTIFMRVSHDLKKRLGNAGIPGEDGFIGLYLNARTIAEAFPWLPLEKQDEARKQVINYFNLKWTIQILEWLRYEVEKNKNIDCFWISSFFTQYLKDCYFTSTSNEGIINTAISGCENELLKCKLGAKYLPELPWVFSDYDYLEDFIKTIIKNCCFAEDKDFFLFLDDYSSPMINECTQKILNPIIFRRTSSVFFKISTESVASFIPYGLNDKKLEENNDYKLIDLSIKSITNENNSENEDIINSIFKRRIERSDLFANYNTNLKELLGEYKLSDNERARKIIENEASNSYYGVGVFYDIWSSDIRELIKIFSQMVSEEKDIWKRIEDVRSKNNPDDTFIIQIKNQNNVFRRAGGTYLNLLKTAMNPCGNGNITDKNSLETYGDHLFAISSAFQKIINHDLKNKTSRNCDYNPPKQARRIEISDGSIIGKLDPIAECYYKGLIRYGVFVQDPRAKSVRSSIATRIYLRSLFVPYFNITFSKRDSITLGWKEFKELLLTPDEFADKYIKSSNEHLERKRLKEERLKKDQLKKEQQTKLFGDEDD</sequence>
<dbReference type="InterPro" id="IPR011009">
    <property type="entry name" value="Kinase-like_dom_sf"/>
</dbReference>